<dbReference type="GO" id="GO:0000155">
    <property type="term" value="F:phosphorelay sensor kinase activity"/>
    <property type="evidence" value="ECO:0007669"/>
    <property type="project" value="InterPro"/>
</dbReference>
<dbReference type="FunFam" id="3.30.565.10:FF:000049">
    <property type="entry name" value="Two-component sensor histidine kinase"/>
    <property type="match status" value="1"/>
</dbReference>
<dbReference type="GO" id="GO:0009927">
    <property type="term" value="F:histidine phosphotransfer kinase activity"/>
    <property type="evidence" value="ECO:0007669"/>
    <property type="project" value="TreeGrafter"/>
</dbReference>
<dbReference type="Proteomes" id="UP000237632">
    <property type="component" value="Unassembled WGS sequence"/>
</dbReference>
<dbReference type="RefSeq" id="WP_059568721.1">
    <property type="nucleotide sequence ID" value="NZ_CADFFE010000019.1"/>
</dbReference>
<dbReference type="EC" id="2.7.13.3" evidence="2"/>
<protein>
    <recommendedName>
        <fullName evidence="2">histidine kinase</fullName>
        <ecNumber evidence="2">2.7.13.3</ecNumber>
    </recommendedName>
</protein>
<dbReference type="SMART" id="SM00388">
    <property type="entry name" value="HisKA"/>
    <property type="match status" value="1"/>
</dbReference>
<evidence type="ECO:0000256" key="5">
    <source>
        <dbReference type="ARBA" id="ARBA00022777"/>
    </source>
</evidence>
<sequence length="603" mass="65125">MTMHPESPIAAEQLKLVYGIVTLSVCGGTLLAATLVVSLERLGRVDPLAGAAWLSYIVACSTAHACLAWRYHRSANRDTRRSRWAAGFVACSTAAGIGWGWSSIELAKGRGFEVESLAVTATLGVVAGAVPVFGTYLPAFLAFLLPATVPYVVAAALSDNRVQQATAPMMFLFVCVIAYLGLLANRSAAQNIRLRFRAEQLARDLRARNRTAKRLADDLLRQKQIAEDANLAKSRFLAAASHDLRQPSHALSLLVGALRGAKTDTERAQILVQIERSTDALDSLFGALLDVSRLDAGVVDVHRRPVHVDAVLEHACTDHLLDAAAKNLTLTRVPCRAIVDTDPVLLERIVRNLVSNAVRYTDAGRIVVGCRRRGARVAIQVWDTGRGIAADQLELVFQEYYQVGNPERDRANGLGLGLAIVRRLADLLECELKVRSAPGRGSCFEVWVSRCDHAAAQADASAEPADDVSHHSGLVVVVDDELAIRDGMARLLELWGYETIVSDSGDAAIERLSACARRPDLLVCDFRLRGAENGLTVIERLRSEYNDDIPALLISGDTAADRLAEAHASHCLLLHKPIPNGKLRAAIGNLIAAGVRARSGEPE</sequence>
<dbReference type="CDD" id="cd00082">
    <property type="entry name" value="HisKA"/>
    <property type="match status" value="1"/>
</dbReference>
<dbReference type="SUPFAM" id="SSF52172">
    <property type="entry name" value="CheY-like"/>
    <property type="match status" value="1"/>
</dbReference>
<dbReference type="PROSITE" id="PS50110">
    <property type="entry name" value="RESPONSE_REGULATORY"/>
    <property type="match status" value="1"/>
</dbReference>
<dbReference type="InterPro" id="IPR036890">
    <property type="entry name" value="HATPase_C_sf"/>
</dbReference>
<evidence type="ECO:0000256" key="3">
    <source>
        <dbReference type="ARBA" id="ARBA00022553"/>
    </source>
</evidence>
<dbReference type="EMBL" id="PVHK01000022">
    <property type="protein sequence ID" value="PRH43804.1"/>
    <property type="molecule type" value="Genomic_DNA"/>
</dbReference>
<dbReference type="InterPro" id="IPR036097">
    <property type="entry name" value="HisK_dim/P_sf"/>
</dbReference>
<dbReference type="Pfam" id="PF02518">
    <property type="entry name" value="HATPase_c"/>
    <property type="match status" value="1"/>
</dbReference>
<comment type="caution">
    <text evidence="6">The sequence shown here is derived from an EMBL/GenBank/DDBJ whole genome shotgun (WGS) entry which is preliminary data.</text>
</comment>
<evidence type="ECO:0000313" key="6">
    <source>
        <dbReference type="EMBL" id="PRH43804.1"/>
    </source>
</evidence>
<dbReference type="PRINTS" id="PR00344">
    <property type="entry name" value="BCTRLSENSOR"/>
</dbReference>
<reference evidence="6 7" key="1">
    <citation type="submission" date="2018-03" db="EMBL/GenBank/DDBJ databases">
        <authorList>
            <person name="Nguyen K."/>
            <person name="Fouts D."/>
            <person name="Sutton G."/>
        </authorList>
    </citation>
    <scope>NUCLEOTIDE SEQUENCE [LARGE SCALE GENOMIC DNA]</scope>
    <source>
        <strain evidence="6 7">AU3578</strain>
    </source>
</reference>
<dbReference type="PANTHER" id="PTHR43047">
    <property type="entry name" value="TWO-COMPONENT HISTIDINE PROTEIN KINASE"/>
    <property type="match status" value="1"/>
</dbReference>
<dbReference type="Gene3D" id="1.10.287.130">
    <property type="match status" value="1"/>
</dbReference>
<keyword evidence="4" id="KW-0808">Transferase</keyword>
<dbReference type="InterPro" id="IPR005467">
    <property type="entry name" value="His_kinase_dom"/>
</dbReference>
<dbReference type="Pfam" id="PF00072">
    <property type="entry name" value="Response_reg"/>
    <property type="match status" value="1"/>
</dbReference>
<dbReference type="InterPro" id="IPR004358">
    <property type="entry name" value="Sig_transdc_His_kin-like_C"/>
</dbReference>
<proteinExistence type="predicted"/>
<dbReference type="InterPro" id="IPR003594">
    <property type="entry name" value="HATPase_dom"/>
</dbReference>
<comment type="catalytic activity">
    <reaction evidence="1">
        <text>ATP + protein L-histidine = ADP + protein N-phospho-L-histidine.</text>
        <dbReference type="EC" id="2.7.13.3"/>
    </reaction>
</comment>
<evidence type="ECO:0000256" key="2">
    <source>
        <dbReference type="ARBA" id="ARBA00012438"/>
    </source>
</evidence>
<evidence type="ECO:0000256" key="4">
    <source>
        <dbReference type="ARBA" id="ARBA00022679"/>
    </source>
</evidence>
<dbReference type="Gene3D" id="3.30.565.10">
    <property type="entry name" value="Histidine kinase-like ATPase, C-terminal domain"/>
    <property type="match status" value="1"/>
</dbReference>
<dbReference type="Pfam" id="PF00512">
    <property type="entry name" value="HisKA"/>
    <property type="match status" value="1"/>
</dbReference>
<dbReference type="PANTHER" id="PTHR43047:SF9">
    <property type="entry name" value="HISTIDINE KINASE"/>
    <property type="match status" value="1"/>
</dbReference>
<dbReference type="InterPro" id="IPR001789">
    <property type="entry name" value="Sig_transdc_resp-reg_receiver"/>
</dbReference>
<dbReference type="Gene3D" id="3.40.50.2300">
    <property type="match status" value="1"/>
</dbReference>
<name>A0A132E3W8_BURVI</name>
<dbReference type="SMART" id="SM00387">
    <property type="entry name" value="HATPase_c"/>
    <property type="match status" value="1"/>
</dbReference>
<dbReference type="InterPro" id="IPR011006">
    <property type="entry name" value="CheY-like_superfamily"/>
</dbReference>
<evidence type="ECO:0000256" key="1">
    <source>
        <dbReference type="ARBA" id="ARBA00000085"/>
    </source>
</evidence>
<dbReference type="SUPFAM" id="SSF55874">
    <property type="entry name" value="ATPase domain of HSP90 chaperone/DNA topoisomerase II/histidine kinase"/>
    <property type="match status" value="1"/>
</dbReference>
<gene>
    <name evidence="6" type="ORF">C6T65_02415</name>
</gene>
<dbReference type="GO" id="GO:0005886">
    <property type="term" value="C:plasma membrane"/>
    <property type="evidence" value="ECO:0007669"/>
    <property type="project" value="TreeGrafter"/>
</dbReference>
<dbReference type="SUPFAM" id="SSF47384">
    <property type="entry name" value="Homodimeric domain of signal transducing histidine kinase"/>
    <property type="match status" value="1"/>
</dbReference>
<dbReference type="CDD" id="cd00156">
    <property type="entry name" value="REC"/>
    <property type="match status" value="1"/>
</dbReference>
<keyword evidence="5 6" id="KW-0418">Kinase</keyword>
<dbReference type="PROSITE" id="PS50109">
    <property type="entry name" value="HIS_KIN"/>
    <property type="match status" value="1"/>
</dbReference>
<dbReference type="SMART" id="SM00448">
    <property type="entry name" value="REC"/>
    <property type="match status" value="1"/>
</dbReference>
<accession>A0A132E3W8</accession>
<dbReference type="InterPro" id="IPR003661">
    <property type="entry name" value="HisK_dim/P_dom"/>
</dbReference>
<dbReference type="AlphaFoldDB" id="A0A132E3W8"/>
<organism evidence="6 7">
    <name type="scientific">Burkholderia vietnamiensis</name>
    <dbReference type="NCBI Taxonomy" id="60552"/>
    <lineage>
        <taxon>Bacteria</taxon>
        <taxon>Pseudomonadati</taxon>
        <taxon>Pseudomonadota</taxon>
        <taxon>Betaproteobacteria</taxon>
        <taxon>Burkholderiales</taxon>
        <taxon>Burkholderiaceae</taxon>
        <taxon>Burkholderia</taxon>
        <taxon>Burkholderia cepacia complex</taxon>
    </lineage>
</organism>
<keyword evidence="3" id="KW-0597">Phosphoprotein</keyword>
<evidence type="ECO:0000313" key="7">
    <source>
        <dbReference type="Proteomes" id="UP000237632"/>
    </source>
</evidence>